<comment type="caution">
    <text evidence="1">The sequence shown here is derived from an EMBL/GenBank/DDBJ whole genome shotgun (WGS) entry which is preliminary data.</text>
</comment>
<dbReference type="Proteomes" id="UP000799754">
    <property type="component" value="Unassembled WGS sequence"/>
</dbReference>
<gene>
    <name evidence="1" type="ORF">BU25DRAFT_436922</name>
</gene>
<reference evidence="1" key="1">
    <citation type="journal article" date="2020" name="Stud. Mycol.">
        <title>101 Dothideomycetes genomes: a test case for predicting lifestyles and emergence of pathogens.</title>
        <authorList>
            <person name="Haridas S."/>
            <person name="Albert R."/>
            <person name="Binder M."/>
            <person name="Bloem J."/>
            <person name="Labutti K."/>
            <person name="Salamov A."/>
            <person name="Andreopoulos B."/>
            <person name="Baker S."/>
            <person name="Barry K."/>
            <person name="Bills G."/>
            <person name="Bluhm B."/>
            <person name="Cannon C."/>
            <person name="Castanera R."/>
            <person name="Culley D."/>
            <person name="Daum C."/>
            <person name="Ezra D."/>
            <person name="Gonzalez J."/>
            <person name="Henrissat B."/>
            <person name="Kuo A."/>
            <person name="Liang C."/>
            <person name="Lipzen A."/>
            <person name="Lutzoni F."/>
            <person name="Magnuson J."/>
            <person name="Mondo S."/>
            <person name="Nolan M."/>
            <person name="Ohm R."/>
            <person name="Pangilinan J."/>
            <person name="Park H.-J."/>
            <person name="Ramirez L."/>
            <person name="Alfaro M."/>
            <person name="Sun H."/>
            <person name="Tritt A."/>
            <person name="Yoshinaga Y."/>
            <person name="Zwiers L.-H."/>
            <person name="Turgeon B."/>
            <person name="Goodwin S."/>
            <person name="Spatafora J."/>
            <person name="Crous P."/>
            <person name="Grigoriev I."/>
        </authorList>
    </citation>
    <scope>NUCLEOTIDE SEQUENCE</scope>
    <source>
        <strain evidence="1">CBS 525.71</strain>
    </source>
</reference>
<name>A0ACB6SF82_9PLEO</name>
<protein>
    <submittedName>
        <fullName evidence="1">Uncharacterized protein</fullName>
    </submittedName>
</protein>
<accession>A0ACB6SF82</accession>
<sequence length="933" mass="100182">MSAEAQKPIVAPEAAPAPVEFTPVAVSEVAGEKTIVPAAEAPKVEETPKVEGDAAVAAPVEEKKEEEKAEEKVVEPIYSGALGYKAPGLKNAFRFAKKYFWFGEEPVPASSLAEYLRGEKPEVAHPTAAWSSQTGKGLFFFVKHADKKESPAGVLNLAYATDLVKDGTIAFAFKIHGHKHTFEAQTLTERDGWFVAVEKAIVEAKEAKEGIESSEAYKEEKTKLGKPTTLAGATTAAAAAPKKSVDATRPAETEAPVTEATGPARAGSSSSSSSSDAEKKNKKKAAKSKSRSVSRKRASIFGGLLGKKDKADEHVAEPEVKKESAAPQIGETSTTAPVITSDIPKTGDELKAEPTPTPVVAETAAPAPVETETAVPVVAPAPVEKDEKTVEKPKPTKRGSIFGSFFEKVKSPSHEKKEADLIPVAAPKEATKDTIVVPEAQKPVEETPVVAPAAETTEAPLTEAKLDAPKTEAAKPVTPVKEKEHFSFGKFFGNKEKAKSPAVETAPTLSQTEQAPKVEETPAPVVANGVEPAVPIAETTAAPVEEKKEETPAVPKKEKRSSIFGSLARTVSKAGGKKEPKEKKENATPATVQESAEPADKVEVPTVAEKKEETTVVPAQQSTIGDVTSESVNVGEASKSSAPDPPNVAHLDASSRNLNAPSSRRTSVPSSRGSFLGRPPPAAPSPSSALFPSSVRLNQPLMPIPDEQRSILPNTLASPTTAKSRRRVKPLTDSSNQAWTRARLEKERRDWWDTRVTGDTQVWQGLRAATEALHEGDVATAQGLLDAQGCTCPTGQLWSKVYDDRGNEYKVPEWLVIEPAGIVEEEEVPATEDKTNDATETEDSEPDREFVVRARVSERSQDFLVTVRRREHIASIRGKLKTQAQLDDDQKFLLVYNGRVYADHEILESNGYWNYDNDYVISCFVPPKDSISS</sequence>
<organism evidence="1 2">
    <name type="scientific">Macroventuria anomochaeta</name>
    <dbReference type="NCBI Taxonomy" id="301207"/>
    <lineage>
        <taxon>Eukaryota</taxon>
        <taxon>Fungi</taxon>
        <taxon>Dikarya</taxon>
        <taxon>Ascomycota</taxon>
        <taxon>Pezizomycotina</taxon>
        <taxon>Dothideomycetes</taxon>
        <taxon>Pleosporomycetidae</taxon>
        <taxon>Pleosporales</taxon>
        <taxon>Pleosporineae</taxon>
        <taxon>Didymellaceae</taxon>
        <taxon>Macroventuria</taxon>
    </lineage>
</organism>
<evidence type="ECO:0000313" key="1">
    <source>
        <dbReference type="EMBL" id="KAF2632142.1"/>
    </source>
</evidence>
<proteinExistence type="predicted"/>
<dbReference type="EMBL" id="MU006703">
    <property type="protein sequence ID" value="KAF2632142.1"/>
    <property type="molecule type" value="Genomic_DNA"/>
</dbReference>
<evidence type="ECO:0000313" key="2">
    <source>
        <dbReference type="Proteomes" id="UP000799754"/>
    </source>
</evidence>
<keyword evidence="2" id="KW-1185">Reference proteome</keyword>